<dbReference type="SUPFAM" id="SSF53850">
    <property type="entry name" value="Periplasmic binding protein-like II"/>
    <property type="match status" value="1"/>
</dbReference>
<dbReference type="AlphaFoldDB" id="A0A147GMG2"/>
<dbReference type="Proteomes" id="UP000072741">
    <property type="component" value="Unassembled WGS sequence"/>
</dbReference>
<dbReference type="GO" id="GO:0003677">
    <property type="term" value="F:DNA binding"/>
    <property type="evidence" value="ECO:0007669"/>
    <property type="project" value="UniProtKB-KW"/>
</dbReference>
<dbReference type="GO" id="GO:0003700">
    <property type="term" value="F:DNA-binding transcription factor activity"/>
    <property type="evidence" value="ECO:0007669"/>
    <property type="project" value="InterPro"/>
</dbReference>
<keyword evidence="3" id="KW-0238">DNA-binding</keyword>
<dbReference type="GO" id="GO:0005829">
    <property type="term" value="C:cytosol"/>
    <property type="evidence" value="ECO:0007669"/>
    <property type="project" value="TreeGrafter"/>
</dbReference>
<keyword evidence="7" id="KW-1185">Reference proteome</keyword>
<reference evidence="6 7" key="1">
    <citation type="journal article" date="2016" name="Front. Microbiol.">
        <title>Genomic Resource of Rice Seed Associated Bacteria.</title>
        <authorList>
            <person name="Midha S."/>
            <person name="Bansal K."/>
            <person name="Sharma S."/>
            <person name="Kumar N."/>
            <person name="Patil P.P."/>
            <person name="Chaudhry V."/>
            <person name="Patil P.B."/>
        </authorList>
    </citation>
    <scope>NUCLEOTIDE SEQUENCE [LARGE SCALE GENOMIC DNA]</scope>
    <source>
        <strain evidence="6 7">NS331</strain>
    </source>
</reference>
<keyword evidence="2" id="KW-0805">Transcription regulation</keyword>
<dbReference type="SUPFAM" id="SSF46785">
    <property type="entry name" value="Winged helix' DNA-binding domain"/>
    <property type="match status" value="1"/>
</dbReference>
<comment type="caution">
    <text evidence="6">The sequence shown here is derived from an EMBL/GenBank/DDBJ whole genome shotgun (WGS) entry which is preliminary data.</text>
</comment>
<dbReference type="Pfam" id="PF00126">
    <property type="entry name" value="HTH_1"/>
    <property type="match status" value="1"/>
</dbReference>
<evidence type="ECO:0000256" key="1">
    <source>
        <dbReference type="ARBA" id="ARBA00009437"/>
    </source>
</evidence>
<protein>
    <submittedName>
        <fullName evidence="6">LysR family transcriptional regulator</fullName>
    </submittedName>
</protein>
<dbReference type="InterPro" id="IPR005119">
    <property type="entry name" value="LysR_subst-bd"/>
</dbReference>
<dbReference type="InterPro" id="IPR036390">
    <property type="entry name" value="WH_DNA-bd_sf"/>
</dbReference>
<dbReference type="PANTHER" id="PTHR30419:SF30">
    <property type="entry name" value="LYSR FAMILY TRANSCRIPTIONAL REGULATOR"/>
    <property type="match status" value="1"/>
</dbReference>
<sequence length="293" mass="32046">MTLVQLRHFLSLADTGSFTRSAEALHLTQPALSRSIRALEATLGGALFDRVGRRSELTHFGRDLLDRARQLVHDADQLALAGERRRAGHASVLRVGLGSGPGALLSTPLMLRAAQPDCGVRIEILHSDNERLIEALRRRLLDAVVIEMRSFASHPGLRIEPLVQMRGAFLCRRGHPLARRRVLGFEDLQPYPIASTPLGDHVGRGLVAAYGPQAHPDVCVRLRCNELTHLIDVARQSDTVLLAIRAAAPDLVELPVQPHTGGGARFGLVTQAQRQQAPALPLLREVIAEHLHD</sequence>
<dbReference type="EMBL" id="LDSL01000171">
    <property type="protein sequence ID" value="KTT14768.1"/>
    <property type="molecule type" value="Genomic_DNA"/>
</dbReference>
<dbReference type="OrthoDB" id="8673707at2"/>
<accession>A0A147GMG2</accession>
<evidence type="ECO:0000256" key="2">
    <source>
        <dbReference type="ARBA" id="ARBA00023015"/>
    </source>
</evidence>
<dbReference type="FunFam" id="1.10.10.10:FF:000001">
    <property type="entry name" value="LysR family transcriptional regulator"/>
    <property type="match status" value="1"/>
</dbReference>
<comment type="similarity">
    <text evidence="1">Belongs to the LysR transcriptional regulatory family.</text>
</comment>
<dbReference type="InterPro" id="IPR050950">
    <property type="entry name" value="HTH-type_LysR_regulators"/>
</dbReference>
<name>A0A147GMG2_9BURK</name>
<dbReference type="Gene3D" id="1.10.10.10">
    <property type="entry name" value="Winged helix-like DNA-binding domain superfamily/Winged helix DNA-binding domain"/>
    <property type="match status" value="1"/>
</dbReference>
<dbReference type="Pfam" id="PF03466">
    <property type="entry name" value="LysR_substrate"/>
    <property type="match status" value="1"/>
</dbReference>
<dbReference type="PANTHER" id="PTHR30419">
    <property type="entry name" value="HTH-TYPE TRANSCRIPTIONAL REGULATOR YBHD"/>
    <property type="match status" value="1"/>
</dbReference>
<evidence type="ECO:0000256" key="4">
    <source>
        <dbReference type="ARBA" id="ARBA00023163"/>
    </source>
</evidence>
<dbReference type="Gene3D" id="3.40.190.290">
    <property type="match status" value="1"/>
</dbReference>
<dbReference type="PATRIC" id="fig|433924.3.peg.1621"/>
<evidence type="ECO:0000259" key="5">
    <source>
        <dbReference type="PROSITE" id="PS50931"/>
    </source>
</evidence>
<dbReference type="CDD" id="cd05466">
    <property type="entry name" value="PBP2_LTTR_substrate"/>
    <property type="match status" value="1"/>
</dbReference>
<keyword evidence="4" id="KW-0804">Transcription</keyword>
<evidence type="ECO:0000256" key="3">
    <source>
        <dbReference type="ARBA" id="ARBA00023125"/>
    </source>
</evidence>
<dbReference type="PRINTS" id="PR00039">
    <property type="entry name" value="HTHLYSR"/>
</dbReference>
<evidence type="ECO:0000313" key="6">
    <source>
        <dbReference type="EMBL" id="KTT14768.1"/>
    </source>
</evidence>
<gene>
    <name evidence="6" type="ORF">NS331_22525</name>
</gene>
<dbReference type="InterPro" id="IPR036388">
    <property type="entry name" value="WH-like_DNA-bd_sf"/>
</dbReference>
<dbReference type="PROSITE" id="PS50931">
    <property type="entry name" value="HTH_LYSR"/>
    <property type="match status" value="1"/>
</dbReference>
<proteinExistence type="inferred from homology"/>
<dbReference type="InterPro" id="IPR000847">
    <property type="entry name" value="LysR_HTH_N"/>
</dbReference>
<organism evidence="6 7">
    <name type="scientific">Pseudacidovorax intermedius</name>
    <dbReference type="NCBI Taxonomy" id="433924"/>
    <lineage>
        <taxon>Bacteria</taxon>
        <taxon>Pseudomonadati</taxon>
        <taxon>Pseudomonadota</taxon>
        <taxon>Betaproteobacteria</taxon>
        <taxon>Burkholderiales</taxon>
        <taxon>Comamonadaceae</taxon>
        <taxon>Pseudacidovorax</taxon>
    </lineage>
</organism>
<feature type="domain" description="HTH lysR-type" evidence="5">
    <location>
        <begin position="1"/>
        <end position="58"/>
    </location>
</feature>
<evidence type="ECO:0000313" key="7">
    <source>
        <dbReference type="Proteomes" id="UP000072741"/>
    </source>
</evidence>